<comment type="caution">
    <text evidence="1">The sequence shown here is derived from an EMBL/GenBank/DDBJ whole genome shotgun (WGS) entry which is preliminary data.</text>
</comment>
<sequence>MSAAPLPAPPPALAFAMEAQQGAFVQCVTGLQRTLRTTPLGWALVAWLCGDRIAPVALLTWLGLAFTGWVACLLVLARLRRVGPDVQRHNGWLLAVAVTDGAWWGAVMPLLSGDDMALNALLAAVLCGAMAVNAPVYVPRIRAFHAMCAAMWLVALCSLPGHLAPGMADIVMGLGLFMGLLCFVMRDIARRVVEGLRLQLANAALTAQLSEALAAASQQAATDGLTGLPNRRSLDQLLNAQLAMAQREARPFSVLMLDLDHFKAVNDTHGHAMGDAVLRGFAQRIQAQLRRSDVCARYGGEEFCVVLPGTADALALDAGERLRRAVAGAPLAPNVPVTVSVGVATWRAGDDAAALLARADDALYTAKRTGRDRVVAA</sequence>
<accession>A0ACC6CC02</accession>
<protein>
    <submittedName>
        <fullName evidence="1">GGDEF domain-containing protein</fullName>
    </submittedName>
</protein>
<dbReference type="Proteomes" id="UP001076464">
    <property type="component" value="Unassembled WGS sequence"/>
</dbReference>
<organism evidence="1 2">
    <name type="scientific">Roseateles hydrophilus</name>
    <dbReference type="NCBI Taxonomy" id="2975054"/>
    <lineage>
        <taxon>Bacteria</taxon>
        <taxon>Pseudomonadati</taxon>
        <taxon>Pseudomonadota</taxon>
        <taxon>Betaproteobacteria</taxon>
        <taxon>Burkholderiales</taxon>
        <taxon>Sphaerotilaceae</taxon>
        <taxon>Roseateles</taxon>
    </lineage>
</organism>
<evidence type="ECO:0000313" key="2">
    <source>
        <dbReference type="Proteomes" id="UP001076464"/>
    </source>
</evidence>
<dbReference type="EMBL" id="JAPPUY010000003">
    <property type="protein sequence ID" value="MCY4745931.1"/>
    <property type="molecule type" value="Genomic_DNA"/>
</dbReference>
<proteinExistence type="predicted"/>
<evidence type="ECO:0000313" key="1">
    <source>
        <dbReference type="EMBL" id="MCY4745931.1"/>
    </source>
</evidence>
<name>A0ACC6CC02_9BURK</name>
<keyword evidence="2" id="KW-1185">Reference proteome</keyword>
<reference evidence="1" key="1">
    <citation type="submission" date="2022-08" db="EMBL/GenBank/DDBJ databases">
        <title>Genome sequencing of Pelomonas sp. UHG3.</title>
        <authorList>
            <person name="So Y."/>
        </authorList>
    </citation>
    <scope>NUCLEOTIDE SEQUENCE</scope>
    <source>
        <strain evidence="1">UHG3</strain>
    </source>
</reference>
<gene>
    <name evidence="1" type="ORF">NYO99_13180</name>
</gene>